<reference evidence="1" key="2">
    <citation type="submission" date="2018-05" db="EMBL/GenBank/DDBJ databases">
        <title>OmerRS3 (Oryza meridionalis Reference Sequence Version 3).</title>
        <authorList>
            <person name="Zhang J."/>
            <person name="Kudrna D."/>
            <person name="Lee S."/>
            <person name="Talag J."/>
            <person name="Welchert J."/>
            <person name="Wing R.A."/>
        </authorList>
    </citation>
    <scope>NUCLEOTIDE SEQUENCE [LARGE SCALE GENOMIC DNA]</scope>
    <source>
        <strain evidence="1">cv. OR44</strain>
    </source>
</reference>
<name>A0A0E0EST4_9ORYZ</name>
<evidence type="ECO:0000313" key="1">
    <source>
        <dbReference type="EnsemblPlants" id="OMERI09G09680.1"/>
    </source>
</evidence>
<sequence>MPPPRTIAAVCFPTPTTASSVRQLSGDTTLWGAMSMHGNAGISRHTKDEAILTPGLPPPDDRQISEGSILKMRALLTIHFLATGYKGLVTAFENCIVPVDLSKVTLEKSFDEYLGRPLQQTVDDTCAIVSTAKCVEVQHRWEYETWHGLGTYPCNAAAPPQTSSSLCSHGEMESREWC</sequence>
<dbReference type="Proteomes" id="UP000008021">
    <property type="component" value="Chromosome 9"/>
</dbReference>
<accession>A0A0E0EST4</accession>
<evidence type="ECO:0000313" key="2">
    <source>
        <dbReference type="Proteomes" id="UP000008021"/>
    </source>
</evidence>
<dbReference type="PANTHER" id="PTHR35360">
    <property type="entry name" value="OS01G0324125 PROTEIN-RELATED"/>
    <property type="match status" value="1"/>
</dbReference>
<reference evidence="1" key="1">
    <citation type="submission" date="2015-04" db="UniProtKB">
        <authorList>
            <consortium name="EnsemblPlants"/>
        </authorList>
    </citation>
    <scope>IDENTIFICATION</scope>
</reference>
<protein>
    <submittedName>
        <fullName evidence="1">Uncharacterized protein</fullName>
    </submittedName>
</protein>
<dbReference type="EnsemblPlants" id="OMERI09G09680.1">
    <property type="protein sequence ID" value="OMERI09G09680.1"/>
    <property type="gene ID" value="OMERI09G09680"/>
</dbReference>
<dbReference type="PANTHER" id="PTHR35360:SF3">
    <property type="entry name" value="OS07G0492700 PROTEIN"/>
    <property type="match status" value="1"/>
</dbReference>
<dbReference type="HOGENOM" id="CLU_1512915_0_0_1"/>
<keyword evidence="2" id="KW-1185">Reference proteome</keyword>
<dbReference type="Gramene" id="OMERI09G09680.1">
    <property type="protein sequence ID" value="OMERI09G09680.1"/>
    <property type="gene ID" value="OMERI09G09680"/>
</dbReference>
<proteinExistence type="predicted"/>
<organism evidence="1">
    <name type="scientific">Oryza meridionalis</name>
    <dbReference type="NCBI Taxonomy" id="40149"/>
    <lineage>
        <taxon>Eukaryota</taxon>
        <taxon>Viridiplantae</taxon>
        <taxon>Streptophyta</taxon>
        <taxon>Embryophyta</taxon>
        <taxon>Tracheophyta</taxon>
        <taxon>Spermatophyta</taxon>
        <taxon>Magnoliopsida</taxon>
        <taxon>Liliopsida</taxon>
        <taxon>Poales</taxon>
        <taxon>Poaceae</taxon>
        <taxon>BOP clade</taxon>
        <taxon>Oryzoideae</taxon>
        <taxon>Oryzeae</taxon>
        <taxon>Oryzinae</taxon>
        <taxon>Oryza</taxon>
    </lineage>
</organism>
<dbReference type="AlphaFoldDB" id="A0A0E0EST4"/>